<dbReference type="OrthoDB" id="9816124at2"/>
<dbReference type="PANTHER" id="PTHR23530">
    <property type="entry name" value="TRANSPORT PROTEIN-RELATED"/>
    <property type="match status" value="1"/>
</dbReference>
<organism evidence="7">
    <name type="scientific">Lentimicrobium saccharophilum</name>
    <dbReference type="NCBI Taxonomy" id="1678841"/>
    <lineage>
        <taxon>Bacteria</taxon>
        <taxon>Pseudomonadati</taxon>
        <taxon>Bacteroidota</taxon>
        <taxon>Bacteroidia</taxon>
        <taxon>Bacteroidales</taxon>
        <taxon>Lentimicrobiaceae</taxon>
        <taxon>Lentimicrobium</taxon>
    </lineage>
</organism>
<dbReference type="SUPFAM" id="SSF103473">
    <property type="entry name" value="MFS general substrate transporter"/>
    <property type="match status" value="1"/>
</dbReference>
<dbReference type="InterPro" id="IPR036259">
    <property type="entry name" value="MFS_trans_sf"/>
</dbReference>
<evidence type="ECO:0000256" key="4">
    <source>
        <dbReference type="ARBA" id="ARBA00023136"/>
    </source>
</evidence>
<comment type="subcellular location">
    <subcellularLocation>
        <location evidence="1">Membrane</location>
        <topology evidence="1">Multi-pass membrane protein</topology>
    </subcellularLocation>
</comment>
<dbReference type="InterPro" id="IPR011701">
    <property type="entry name" value="MFS"/>
</dbReference>
<accession>A0A0S7C046</accession>
<dbReference type="AlphaFoldDB" id="A0A0S7C046"/>
<evidence type="ECO:0000256" key="2">
    <source>
        <dbReference type="ARBA" id="ARBA00022692"/>
    </source>
</evidence>
<keyword evidence="2 5" id="KW-0812">Transmembrane</keyword>
<gene>
    <name evidence="7" type="ORF">TBC1_1236</name>
</gene>
<dbReference type="InterPro" id="IPR053160">
    <property type="entry name" value="MFS_DHA3_Transporter"/>
</dbReference>
<feature type="transmembrane region" description="Helical" evidence="5">
    <location>
        <begin position="304"/>
        <end position="337"/>
    </location>
</feature>
<evidence type="ECO:0000313" key="8">
    <source>
        <dbReference type="Proteomes" id="UP000053091"/>
    </source>
</evidence>
<sequence>MAPAFEKDRQYYKFCAYGFFKNLRFFEPFLLLFFLEKGLNFLEIGTLYAIQEITINIFEIPTGVLADSLGRRRSMISAFAFYILSFIIFFFSSSYWMFVVAILFYAYGDAFRTGTHKAMIFEYLKIKGWKDQKVHYYGHTRSWSQMGSAVSAMMAALIVFHSGSYRTVFLFSVFPYIIDLVLMTTYPKMLDGQRKLLHKGDLLRNFSSTIRDFIYSFRNTGILKAILTQAVYTGYYKAVKDYIQPVLKTFALSIPLFLYLETKQRAALMVGLVYSVIYLLTSYFSRNSGRFAGRFTNLSRPLNVTMLIGLLMGLVSGFLFHYTFYLVAVIFYTGIYLIENLRKPIGISVVAERLEKDVLATALSAESQAETLFAALIAPVLGFTADRLGVGVALMVVSAGLILLMPLYSASVKGYRQREA</sequence>
<feature type="transmembrane region" description="Helical" evidence="5">
    <location>
        <begin position="167"/>
        <end position="186"/>
    </location>
</feature>
<keyword evidence="3 5" id="KW-1133">Transmembrane helix</keyword>
<dbReference type="PANTHER" id="PTHR23530:SF1">
    <property type="entry name" value="PERMEASE, MAJOR FACILITATOR SUPERFAMILY-RELATED"/>
    <property type="match status" value="1"/>
</dbReference>
<feature type="transmembrane region" description="Helical" evidence="5">
    <location>
        <begin position="143"/>
        <end position="160"/>
    </location>
</feature>
<dbReference type="InterPro" id="IPR020846">
    <property type="entry name" value="MFS_dom"/>
</dbReference>
<evidence type="ECO:0000259" key="6">
    <source>
        <dbReference type="PROSITE" id="PS50850"/>
    </source>
</evidence>
<dbReference type="PROSITE" id="PS00216">
    <property type="entry name" value="SUGAR_TRANSPORT_1"/>
    <property type="match status" value="1"/>
</dbReference>
<dbReference type="GO" id="GO:0016020">
    <property type="term" value="C:membrane"/>
    <property type="evidence" value="ECO:0007669"/>
    <property type="project" value="UniProtKB-SubCell"/>
</dbReference>
<dbReference type="RefSeq" id="WP_062043168.1">
    <property type="nucleotide sequence ID" value="NZ_DF968183.1"/>
</dbReference>
<dbReference type="Proteomes" id="UP000053091">
    <property type="component" value="Unassembled WGS sequence"/>
</dbReference>
<feature type="transmembrane region" description="Helical" evidence="5">
    <location>
        <begin position="79"/>
        <end position="107"/>
    </location>
</feature>
<evidence type="ECO:0000256" key="1">
    <source>
        <dbReference type="ARBA" id="ARBA00004141"/>
    </source>
</evidence>
<dbReference type="STRING" id="1678841.TBC1_1236"/>
<reference evidence="7" key="1">
    <citation type="journal article" date="2015" name="Genome Announc.">
        <title>Draft Genome Sequence of Bacteroidales Strain TBC1, a Novel Isolate from a Methanogenic Wastewater Treatment System.</title>
        <authorList>
            <person name="Tourlousse D.M."/>
            <person name="Matsuura N."/>
            <person name="Sun L."/>
            <person name="Toyonaga M."/>
            <person name="Kuroda K."/>
            <person name="Ohashi A."/>
            <person name="Cruz R."/>
            <person name="Yamaguchi T."/>
            <person name="Sekiguchi Y."/>
        </authorList>
    </citation>
    <scope>NUCLEOTIDE SEQUENCE [LARGE SCALE GENOMIC DNA]</scope>
    <source>
        <strain evidence="7">TBC1</strain>
    </source>
</reference>
<dbReference type="PROSITE" id="PS50850">
    <property type="entry name" value="MFS"/>
    <property type="match status" value="1"/>
</dbReference>
<feature type="domain" description="Major facilitator superfamily (MFS) profile" evidence="6">
    <location>
        <begin position="1"/>
        <end position="417"/>
    </location>
</feature>
<dbReference type="EMBL" id="DF968183">
    <property type="protein sequence ID" value="GAP44235.1"/>
    <property type="molecule type" value="Genomic_DNA"/>
</dbReference>
<name>A0A0S7C046_9BACT</name>
<feature type="transmembrane region" description="Helical" evidence="5">
    <location>
        <begin position="388"/>
        <end position="408"/>
    </location>
</feature>
<evidence type="ECO:0000256" key="3">
    <source>
        <dbReference type="ARBA" id="ARBA00022989"/>
    </source>
</evidence>
<dbReference type="InterPro" id="IPR005829">
    <property type="entry name" value="Sugar_transporter_CS"/>
</dbReference>
<dbReference type="Gene3D" id="1.20.1250.20">
    <property type="entry name" value="MFS general substrate transporter like domains"/>
    <property type="match status" value="1"/>
</dbReference>
<dbReference type="GO" id="GO:0022857">
    <property type="term" value="F:transmembrane transporter activity"/>
    <property type="evidence" value="ECO:0007669"/>
    <property type="project" value="InterPro"/>
</dbReference>
<dbReference type="Pfam" id="PF07690">
    <property type="entry name" value="MFS_1"/>
    <property type="match status" value="1"/>
</dbReference>
<evidence type="ECO:0000313" key="7">
    <source>
        <dbReference type="EMBL" id="GAP44235.1"/>
    </source>
</evidence>
<evidence type="ECO:0000256" key="5">
    <source>
        <dbReference type="SAM" id="Phobius"/>
    </source>
</evidence>
<keyword evidence="4 5" id="KW-0472">Membrane</keyword>
<protein>
    <submittedName>
        <fullName evidence="7">Predicted arabinose efflux permease, MFS family</fullName>
    </submittedName>
</protein>
<feature type="transmembrane region" description="Helical" evidence="5">
    <location>
        <begin position="267"/>
        <end position="284"/>
    </location>
</feature>
<dbReference type="CDD" id="cd06174">
    <property type="entry name" value="MFS"/>
    <property type="match status" value="1"/>
</dbReference>
<proteinExistence type="predicted"/>
<keyword evidence="8" id="KW-1185">Reference proteome</keyword>